<dbReference type="Proteomes" id="UP000017090">
    <property type="component" value="Unassembled WGS sequence"/>
</dbReference>
<feature type="transmembrane region" description="Helical" evidence="5">
    <location>
        <begin position="86"/>
        <end position="106"/>
    </location>
</feature>
<keyword evidence="3 5" id="KW-1133">Transmembrane helix</keyword>
<reference evidence="7 8" key="1">
    <citation type="submission" date="2013-09" db="EMBL/GenBank/DDBJ databases">
        <authorList>
            <person name="Durkin A.S."/>
            <person name="Haft D.R."/>
            <person name="McCorrison J."/>
            <person name="Torralba M."/>
            <person name="Gillis M."/>
            <person name="Haft D.H."/>
            <person name="Methe B."/>
            <person name="Sutton G."/>
            <person name="Nelson K.E."/>
        </authorList>
    </citation>
    <scope>NUCLEOTIDE SEQUENCE [LARGE SCALE GENOMIC DNA]</scope>
    <source>
        <strain evidence="7 8">BV3C16-1</strain>
    </source>
</reference>
<feature type="transmembrane region" description="Helical" evidence="5">
    <location>
        <begin position="200"/>
        <end position="231"/>
    </location>
</feature>
<feature type="transmembrane region" description="Helical" evidence="5">
    <location>
        <begin position="171"/>
        <end position="188"/>
    </location>
</feature>
<organism evidence="7 8">
    <name type="scientific">Megasphaera vaginalis</name>
    <name type="common">ex Srinivasan et al. 2021</name>
    <dbReference type="NCBI Taxonomy" id="1111454"/>
    <lineage>
        <taxon>Bacteria</taxon>
        <taxon>Bacillati</taxon>
        <taxon>Bacillota</taxon>
        <taxon>Negativicutes</taxon>
        <taxon>Veillonellales</taxon>
        <taxon>Veillonellaceae</taxon>
        <taxon>Megasphaera</taxon>
    </lineage>
</organism>
<dbReference type="GO" id="GO:0016020">
    <property type="term" value="C:membrane"/>
    <property type="evidence" value="ECO:0007669"/>
    <property type="project" value="UniProtKB-SubCell"/>
</dbReference>
<dbReference type="EMBL" id="AWXA01000051">
    <property type="protein sequence ID" value="ERT57790.1"/>
    <property type="molecule type" value="Genomic_DNA"/>
</dbReference>
<feature type="transmembrane region" description="Helical" evidence="5">
    <location>
        <begin position="20"/>
        <end position="51"/>
    </location>
</feature>
<dbReference type="PANTHER" id="PTHR37422">
    <property type="entry name" value="TEICHURONIC ACID BIOSYNTHESIS PROTEIN TUAE"/>
    <property type="match status" value="1"/>
</dbReference>
<evidence type="ECO:0000256" key="3">
    <source>
        <dbReference type="ARBA" id="ARBA00022989"/>
    </source>
</evidence>
<dbReference type="PATRIC" id="fig|1111454.3.peg.1857"/>
<name>U7UEL2_9FIRM</name>
<dbReference type="RefSeq" id="WP_023054294.1">
    <property type="nucleotide sequence ID" value="NZ_AWXA01000051.1"/>
</dbReference>
<feature type="transmembrane region" description="Helical" evidence="5">
    <location>
        <begin position="63"/>
        <end position="80"/>
    </location>
</feature>
<dbReference type="Pfam" id="PF04932">
    <property type="entry name" value="Wzy_C"/>
    <property type="match status" value="1"/>
</dbReference>
<comment type="caution">
    <text evidence="7">The sequence shown here is derived from an EMBL/GenBank/DDBJ whole genome shotgun (WGS) entry which is preliminary data.</text>
</comment>
<evidence type="ECO:0000256" key="4">
    <source>
        <dbReference type="ARBA" id="ARBA00023136"/>
    </source>
</evidence>
<keyword evidence="2 5" id="KW-0812">Transmembrane</keyword>
<accession>U7UEL2</accession>
<evidence type="ECO:0000259" key="6">
    <source>
        <dbReference type="Pfam" id="PF04932"/>
    </source>
</evidence>
<feature type="transmembrane region" description="Helical" evidence="5">
    <location>
        <begin position="366"/>
        <end position="385"/>
    </location>
</feature>
<keyword evidence="8" id="KW-1185">Reference proteome</keyword>
<feature type="transmembrane region" description="Helical" evidence="5">
    <location>
        <begin position="333"/>
        <end position="354"/>
    </location>
</feature>
<proteinExistence type="predicted"/>
<feature type="domain" description="O-antigen ligase-related" evidence="6">
    <location>
        <begin position="203"/>
        <end position="340"/>
    </location>
</feature>
<dbReference type="STRING" id="1111454.HMPREF1250_1176"/>
<evidence type="ECO:0000256" key="2">
    <source>
        <dbReference type="ARBA" id="ARBA00022692"/>
    </source>
</evidence>
<protein>
    <submittedName>
        <fullName evidence="7">O-antigen ligase</fullName>
    </submittedName>
</protein>
<dbReference type="OrthoDB" id="9806320at2"/>
<dbReference type="PANTHER" id="PTHR37422:SF13">
    <property type="entry name" value="LIPOPOLYSACCHARIDE BIOSYNTHESIS PROTEIN PA4999-RELATED"/>
    <property type="match status" value="1"/>
</dbReference>
<evidence type="ECO:0000313" key="7">
    <source>
        <dbReference type="EMBL" id="ERT57790.1"/>
    </source>
</evidence>
<dbReference type="AlphaFoldDB" id="U7UEL2"/>
<feature type="transmembrane region" description="Helical" evidence="5">
    <location>
        <begin position="276"/>
        <end position="299"/>
    </location>
</feature>
<evidence type="ECO:0000313" key="8">
    <source>
        <dbReference type="Proteomes" id="UP000017090"/>
    </source>
</evidence>
<keyword evidence="7" id="KW-0436">Ligase</keyword>
<keyword evidence="4 5" id="KW-0472">Membrane</keyword>
<dbReference type="InterPro" id="IPR007016">
    <property type="entry name" value="O-antigen_ligase-rel_domated"/>
</dbReference>
<dbReference type="GO" id="GO:0016874">
    <property type="term" value="F:ligase activity"/>
    <property type="evidence" value="ECO:0007669"/>
    <property type="project" value="UniProtKB-KW"/>
</dbReference>
<evidence type="ECO:0000256" key="5">
    <source>
        <dbReference type="SAM" id="Phobius"/>
    </source>
</evidence>
<feature type="transmembrane region" description="Helical" evidence="5">
    <location>
        <begin position="118"/>
        <end position="136"/>
    </location>
</feature>
<comment type="subcellular location">
    <subcellularLocation>
        <location evidence="1">Membrane</location>
        <topology evidence="1">Multi-pass membrane protein</topology>
    </subcellularLocation>
</comment>
<sequence length="423" mass="48223">MNLMTLNQSSPRDKARKRVVYALLGTAFFLPLNLIAMEICFVTAVLCGAYYQWKYGDVFRRRMPLAGTVLAFAVTSFISLAGTPHFLLALAFYAFTVLQYILLYQLTTAFVRDSERHLFICCLLASGLCVAVYGLYQYAHMLTLREAEWVDNSTFPLLRRRMYSTLYNPNLLSAFLLMVLSLAGAFALERQDRRQKFGCFCLAAVFFLCLILTYSRGAWISVGALVFFFGLFWDKRIWLLFLIVPAVLLFYHGGVTERLLSVFSHRDADTSVAMRLDMWSSAVLMIADHPFFGIGWGSFKYVYPVYNELIQDAGIVIFHAHNMYLNILAETGIIGFSAFMSFFFGNGWYAFRFLRRHALRSPEGAFAMAFIAAVMALAICSISDYDLFSTQISLTFWLLSGLFSGIYVDHRKKIKKSLRNNSQ</sequence>
<dbReference type="eggNOG" id="COG3307">
    <property type="taxonomic scope" value="Bacteria"/>
</dbReference>
<feature type="transmembrane region" description="Helical" evidence="5">
    <location>
        <begin position="391"/>
        <end position="408"/>
    </location>
</feature>
<dbReference type="InterPro" id="IPR051533">
    <property type="entry name" value="WaaL-like"/>
</dbReference>
<evidence type="ECO:0000256" key="1">
    <source>
        <dbReference type="ARBA" id="ARBA00004141"/>
    </source>
</evidence>
<feature type="transmembrane region" description="Helical" evidence="5">
    <location>
        <begin position="237"/>
        <end position="255"/>
    </location>
</feature>
<gene>
    <name evidence="7" type="ORF">HMPREF1250_1176</name>
</gene>